<accession>A0A7W3G0X5</accession>
<reference evidence="1 2" key="1">
    <citation type="submission" date="2020-06" db="EMBL/GenBank/DDBJ databases">
        <title>REHAB project genomes.</title>
        <authorList>
            <person name="Shaw L.P."/>
        </authorList>
    </citation>
    <scope>NUCLEOTIDE SEQUENCE [LARGE SCALE GENOMIC DNA]</scope>
    <source>
        <strain evidence="1 2">RHBSTW-00604</strain>
    </source>
</reference>
<proteinExistence type="predicted"/>
<dbReference type="Proteomes" id="UP000518474">
    <property type="component" value="Unassembled WGS sequence"/>
</dbReference>
<comment type="caution">
    <text evidence="1">The sequence shown here is derived from an EMBL/GenBank/DDBJ whole genome shotgun (WGS) entry which is preliminary data.</text>
</comment>
<protein>
    <submittedName>
        <fullName evidence="1">Tail length tape measure protein</fullName>
    </submittedName>
</protein>
<organism evidence="1 2">
    <name type="scientific">Escherichia marmotae</name>
    <dbReference type="NCBI Taxonomy" id="1499973"/>
    <lineage>
        <taxon>Bacteria</taxon>
        <taxon>Pseudomonadati</taxon>
        <taxon>Pseudomonadota</taxon>
        <taxon>Gammaproteobacteria</taxon>
        <taxon>Enterobacterales</taxon>
        <taxon>Enterobacteriaceae</taxon>
        <taxon>Escherichia</taxon>
    </lineage>
</organism>
<gene>
    <name evidence="1" type="ORF">HV245_20535</name>
</gene>
<evidence type="ECO:0000313" key="2">
    <source>
        <dbReference type="Proteomes" id="UP000518474"/>
    </source>
</evidence>
<evidence type="ECO:0000313" key="1">
    <source>
        <dbReference type="EMBL" id="MBA7900512.1"/>
    </source>
</evidence>
<dbReference type="AlphaFoldDB" id="A0A7W3G0X5"/>
<dbReference type="RefSeq" id="WP_181479359.1">
    <property type="nucleotide sequence ID" value="NZ_CP056699.1"/>
</dbReference>
<sequence length="326" mass="36787">MSQELQQYFLQSVTINGNKVPREWIFTAVYVEKANLRAPLLKLEIHDITGTIIDDWKTKYGAALVAEMGDPQGNSGTFKTTFFVTSAVLAGDVITVIAVSEDVRIFKIPALRANLHTNKTPDTIFKTYTGTLKISSSALKRSCTYHLSAGEKPSKMLSEMARDKGALCWACRGQFNFYTLADLMKAKPSFTYEGNNPRAEYTISKMRLIQQEYAVTANTQYRFTGYSMTEGYVEYGDSSLPIRYISDPDMETLRNMQLSLVPKMDIEVAGNPDITPGMVIEILVYRYDQENKLDESLPRKLLVKNVAHFEDRIGYTTRMILGVPNQ</sequence>
<dbReference type="EMBL" id="JABXPT010000014">
    <property type="protein sequence ID" value="MBA7900512.1"/>
    <property type="molecule type" value="Genomic_DNA"/>
</dbReference>
<name>A0A7W3G0X5_9ESCH</name>